<evidence type="ECO:0000313" key="1">
    <source>
        <dbReference type="EMBL" id="KAL1226414.1"/>
    </source>
</evidence>
<keyword evidence="2" id="KW-1185">Reference proteome</keyword>
<proteinExistence type="predicted"/>
<sequence>MGTNRAAIVGPPAPLIAFTSETSMSLGTIKLPMLAEGVSKIIEFTFFYWPTAYNVILGTPWIYQMKYVPSTYHQCEKFPTLSGVGTVNGDKKMSRSCYLTSHMLKNQ</sequence>
<protein>
    <submittedName>
        <fullName evidence="1">Uncharacterized protein</fullName>
    </submittedName>
</protein>
<gene>
    <name evidence="1" type="ORF">V5N11_023001</name>
</gene>
<dbReference type="PANTHER" id="PTHR33240:SF8">
    <property type="entry name" value="OS03G0439900 PROTEIN"/>
    <property type="match status" value="1"/>
</dbReference>
<organism evidence="1 2">
    <name type="scientific">Cardamine amara subsp. amara</name>
    <dbReference type="NCBI Taxonomy" id="228776"/>
    <lineage>
        <taxon>Eukaryota</taxon>
        <taxon>Viridiplantae</taxon>
        <taxon>Streptophyta</taxon>
        <taxon>Embryophyta</taxon>
        <taxon>Tracheophyta</taxon>
        <taxon>Spermatophyta</taxon>
        <taxon>Magnoliopsida</taxon>
        <taxon>eudicotyledons</taxon>
        <taxon>Gunneridae</taxon>
        <taxon>Pentapetalae</taxon>
        <taxon>rosids</taxon>
        <taxon>malvids</taxon>
        <taxon>Brassicales</taxon>
        <taxon>Brassicaceae</taxon>
        <taxon>Cardamineae</taxon>
        <taxon>Cardamine</taxon>
    </lineage>
</organism>
<dbReference type="PANTHER" id="PTHR33240">
    <property type="entry name" value="OS08G0508500 PROTEIN"/>
    <property type="match status" value="1"/>
</dbReference>
<dbReference type="EMBL" id="JBANAX010000002">
    <property type="protein sequence ID" value="KAL1226414.1"/>
    <property type="molecule type" value="Genomic_DNA"/>
</dbReference>
<name>A0ABD1CAG2_CARAN</name>
<dbReference type="AlphaFoldDB" id="A0ABD1CAG2"/>
<dbReference type="Proteomes" id="UP001558713">
    <property type="component" value="Unassembled WGS sequence"/>
</dbReference>
<comment type="caution">
    <text evidence="1">The sequence shown here is derived from an EMBL/GenBank/DDBJ whole genome shotgun (WGS) entry which is preliminary data.</text>
</comment>
<reference evidence="1 2" key="1">
    <citation type="submission" date="2024-04" db="EMBL/GenBank/DDBJ databases">
        <title>Genome assembly C_amara_ONT_v2.</title>
        <authorList>
            <person name="Yant L."/>
            <person name="Moore C."/>
            <person name="Slenker M."/>
        </authorList>
    </citation>
    <scope>NUCLEOTIDE SEQUENCE [LARGE SCALE GENOMIC DNA]</scope>
    <source>
        <tissue evidence="1">Leaf</tissue>
    </source>
</reference>
<evidence type="ECO:0000313" key="2">
    <source>
        <dbReference type="Proteomes" id="UP001558713"/>
    </source>
</evidence>
<accession>A0ABD1CAG2</accession>